<dbReference type="InterPro" id="IPR035958">
    <property type="entry name" value="SecB-like_sf"/>
</dbReference>
<dbReference type="Gene3D" id="3.10.420.10">
    <property type="entry name" value="SecB-like"/>
    <property type="match status" value="1"/>
</dbReference>
<sequence>MGGQKHNISLVDAYLNKSSFEFLLAREIVIGNSGGMGMESTINISPEASDKGDCDTIIVTINTNSIGYMTIEGNREKAFKILSEAIGIFSCSDFSIEDFNSVPKKELERILLNHLYPIVRQEINHALNSMGIPGIRLPWLIDSINV</sequence>
<accession>A0A3B1A258</accession>
<organism evidence="1">
    <name type="scientific">hydrothermal vent metagenome</name>
    <dbReference type="NCBI Taxonomy" id="652676"/>
    <lineage>
        <taxon>unclassified sequences</taxon>
        <taxon>metagenomes</taxon>
        <taxon>ecological metagenomes</taxon>
    </lineage>
</organism>
<name>A0A3B1A258_9ZZZZ</name>
<dbReference type="EMBL" id="UOFP01000198">
    <property type="protein sequence ID" value="VAW87794.1"/>
    <property type="molecule type" value="Genomic_DNA"/>
</dbReference>
<dbReference type="SUPFAM" id="SSF54611">
    <property type="entry name" value="SecB-like"/>
    <property type="match status" value="1"/>
</dbReference>
<gene>
    <name evidence="1" type="ORF">MNBD_GAMMA18-1007</name>
</gene>
<reference evidence="1" key="1">
    <citation type="submission" date="2018-06" db="EMBL/GenBank/DDBJ databases">
        <authorList>
            <person name="Zhirakovskaya E."/>
        </authorList>
    </citation>
    <scope>NUCLEOTIDE SEQUENCE</scope>
</reference>
<protein>
    <submittedName>
        <fullName evidence="1">Uncharacterized protein</fullName>
    </submittedName>
</protein>
<evidence type="ECO:0000313" key="1">
    <source>
        <dbReference type="EMBL" id="VAW87794.1"/>
    </source>
</evidence>
<proteinExistence type="predicted"/>
<dbReference type="AlphaFoldDB" id="A0A3B1A258"/>